<proteinExistence type="inferred from homology"/>
<dbReference type="PANTHER" id="PTHR30469">
    <property type="entry name" value="MULTIDRUG RESISTANCE PROTEIN MDTA"/>
    <property type="match status" value="1"/>
</dbReference>
<evidence type="ECO:0000256" key="1">
    <source>
        <dbReference type="ARBA" id="ARBA00009477"/>
    </source>
</evidence>
<reference evidence="6 7" key="1">
    <citation type="submission" date="2023-06" db="EMBL/GenBank/DDBJ databases">
        <title>Pelomonas sp. APW6 16S ribosomal RNA gene genome sequencing and assembly.</title>
        <authorList>
            <person name="Woo H."/>
        </authorList>
    </citation>
    <scope>NUCLEOTIDE SEQUENCE [LARGE SCALE GENOMIC DNA]</scope>
    <source>
        <strain evidence="6 7">APW6</strain>
    </source>
</reference>
<protein>
    <submittedName>
        <fullName evidence="6">Efflux RND transporter periplasmic adaptor subunit</fullName>
    </submittedName>
</protein>
<keyword evidence="7" id="KW-1185">Reference proteome</keyword>
<sequence length="376" mass="39469">MSIRSLISRRPALLLALAGLVGAAPALAADKDKPAATAAKPALSVQLTTPQNGSWTRRTPAVGAVAPWAEQHVSAETGGLVIVEVRAQVGDVVKRGQLLARLQDLGVQADLAQARAALAEAEAAHELAQADAQRARQIEAEGGEGLSRQALQQYQAQARSAAARLQSAQARVKSEELRLSQTRIVASDDGVVSAKAAVEGAVAQPGQELFRLIRQQRLEWRAELPAELLAQLKPGARAQVQLPGRAEPLDARLRTIAPTVDPQTRMGIAYVDLPAGTGLRAGSFLQGSFEQGAGEALHVPQSAVQLREGFAYVFKVSTDGRVQQTKVSLGRRQGDRVEVLQGLEPAARIVAAGVGFLADGDRVQVVTAAPAAAASR</sequence>
<keyword evidence="2" id="KW-0175">Coiled coil</keyword>
<evidence type="ECO:0000256" key="3">
    <source>
        <dbReference type="SAM" id="SignalP"/>
    </source>
</evidence>
<evidence type="ECO:0000259" key="4">
    <source>
        <dbReference type="Pfam" id="PF25954"/>
    </source>
</evidence>
<dbReference type="PANTHER" id="PTHR30469:SF15">
    <property type="entry name" value="HLYD FAMILY OF SECRETION PROTEINS"/>
    <property type="match status" value="1"/>
</dbReference>
<dbReference type="InterPro" id="IPR006143">
    <property type="entry name" value="RND_pump_MFP"/>
</dbReference>
<organism evidence="6 7">
    <name type="scientific">Roseateles subflavus</name>
    <dbReference type="NCBI Taxonomy" id="3053353"/>
    <lineage>
        <taxon>Bacteria</taxon>
        <taxon>Pseudomonadati</taxon>
        <taxon>Pseudomonadota</taxon>
        <taxon>Betaproteobacteria</taxon>
        <taxon>Burkholderiales</taxon>
        <taxon>Sphaerotilaceae</taxon>
        <taxon>Roseateles</taxon>
    </lineage>
</organism>
<feature type="domain" description="YknX-like C-terminal permuted SH3-like" evidence="5">
    <location>
        <begin position="296"/>
        <end position="365"/>
    </location>
</feature>
<keyword evidence="3" id="KW-0732">Signal</keyword>
<dbReference type="InterPro" id="IPR058637">
    <property type="entry name" value="YknX-like_C"/>
</dbReference>
<dbReference type="RefSeq" id="WP_285982867.1">
    <property type="nucleotide sequence ID" value="NZ_JASVDS010000003.1"/>
</dbReference>
<accession>A0ABT7LIZ9</accession>
<dbReference type="PROSITE" id="PS51318">
    <property type="entry name" value="TAT"/>
    <property type="match status" value="1"/>
</dbReference>
<dbReference type="InterPro" id="IPR058792">
    <property type="entry name" value="Beta-barrel_RND_2"/>
</dbReference>
<evidence type="ECO:0000256" key="2">
    <source>
        <dbReference type="SAM" id="Coils"/>
    </source>
</evidence>
<evidence type="ECO:0000313" key="7">
    <source>
        <dbReference type="Proteomes" id="UP001238603"/>
    </source>
</evidence>
<feature type="signal peptide" evidence="3">
    <location>
        <begin position="1"/>
        <end position="28"/>
    </location>
</feature>
<comment type="similarity">
    <text evidence="1">Belongs to the membrane fusion protein (MFP) (TC 8.A.1) family.</text>
</comment>
<feature type="chain" id="PRO_5046587600" evidence="3">
    <location>
        <begin position="29"/>
        <end position="376"/>
    </location>
</feature>
<feature type="domain" description="CusB-like beta-barrel" evidence="4">
    <location>
        <begin position="222"/>
        <end position="291"/>
    </location>
</feature>
<comment type="caution">
    <text evidence="6">The sequence shown here is derived from an EMBL/GenBank/DDBJ whole genome shotgun (WGS) entry which is preliminary data.</text>
</comment>
<name>A0ABT7LIZ9_9BURK</name>
<dbReference type="InterPro" id="IPR006311">
    <property type="entry name" value="TAT_signal"/>
</dbReference>
<dbReference type="Pfam" id="PF25989">
    <property type="entry name" value="YknX_C"/>
    <property type="match status" value="1"/>
</dbReference>
<dbReference type="EMBL" id="JASVDS010000003">
    <property type="protein sequence ID" value="MDL5032793.1"/>
    <property type="molecule type" value="Genomic_DNA"/>
</dbReference>
<dbReference type="Gene3D" id="2.40.30.170">
    <property type="match status" value="1"/>
</dbReference>
<feature type="coiled-coil region" evidence="2">
    <location>
        <begin position="111"/>
        <end position="178"/>
    </location>
</feature>
<dbReference type="Proteomes" id="UP001238603">
    <property type="component" value="Unassembled WGS sequence"/>
</dbReference>
<dbReference type="Pfam" id="PF25954">
    <property type="entry name" value="Beta-barrel_RND_2"/>
    <property type="match status" value="1"/>
</dbReference>
<gene>
    <name evidence="6" type="ORF">QRD43_12840</name>
</gene>
<evidence type="ECO:0000259" key="5">
    <source>
        <dbReference type="Pfam" id="PF25989"/>
    </source>
</evidence>
<dbReference type="SUPFAM" id="SSF111369">
    <property type="entry name" value="HlyD-like secretion proteins"/>
    <property type="match status" value="1"/>
</dbReference>
<dbReference type="NCBIfam" id="TIGR01730">
    <property type="entry name" value="RND_mfp"/>
    <property type="match status" value="1"/>
</dbReference>
<dbReference type="Gene3D" id="1.10.287.470">
    <property type="entry name" value="Helix hairpin bin"/>
    <property type="match status" value="1"/>
</dbReference>
<dbReference type="Gene3D" id="2.40.420.20">
    <property type="match status" value="1"/>
</dbReference>
<evidence type="ECO:0000313" key="6">
    <source>
        <dbReference type="EMBL" id="MDL5032793.1"/>
    </source>
</evidence>
<dbReference type="Gene3D" id="2.40.50.100">
    <property type="match status" value="1"/>
</dbReference>